<dbReference type="AlphaFoldDB" id="A0A0E9QUE5"/>
<dbReference type="EMBL" id="GBXM01088128">
    <property type="protein sequence ID" value="JAH20449.1"/>
    <property type="molecule type" value="Transcribed_RNA"/>
</dbReference>
<proteinExistence type="predicted"/>
<reference evidence="1" key="1">
    <citation type="submission" date="2014-11" db="EMBL/GenBank/DDBJ databases">
        <authorList>
            <person name="Amaro Gonzalez C."/>
        </authorList>
    </citation>
    <scope>NUCLEOTIDE SEQUENCE</scope>
</reference>
<accession>A0A0E9QUE5</accession>
<sequence length="24" mass="2845">MSCKDTLRDRYGYLKKLTAQIGRQ</sequence>
<name>A0A0E9QUE5_ANGAN</name>
<protein>
    <submittedName>
        <fullName evidence="1">Uncharacterized protein</fullName>
    </submittedName>
</protein>
<organism evidence="1">
    <name type="scientific">Anguilla anguilla</name>
    <name type="common">European freshwater eel</name>
    <name type="synonym">Muraena anguilla</name>
    <dbReference type="NCBI Taxonomy" id="7936"/>
    <lineage>
        <taxon>Eukaryota</taxon>
        <taxon>Metazoa</taxon>
        <taxon>Chordata</taxon>
        <taxon>Craniata</taxon>
        <taxon>Vertebrata</taxon>
        <taxon>Euteleostomi</taxon>
        <taxon>Actinopterygii</taxon>
        <taxon>Neopterygii</taxon>
        <taxon>Teleostei</taxon>
        <taxon>Anguilliformes</taxon>
        <taxon>Anguillidae</taxon>
        <taxon>Anguilla</taxon>
    </lineage>
</organism>
<reference evidence="1" key="2">
    <citation type="journal article" date="2015" name="Fish Shellfish Immunol.">
        <title>Early steps in the European eel (Anguilla anguilla)-Vibrio vulnificus interaction in the gills: Role of the RtxA13 toxin.</title>
        <authorList>
            <person name="Callol A."/>
            <person name="Pajuelo D."/>
            <person name="Ebbesson L."/>
            <person name="Teles M."/>
            <person name="MacKenzie S."/>
            <person name="Amaro C."/>
        </authorList>
    </citation>
    <scope>NUCLEOTIDE SEQUENCE</scope>
</reference>
<evidence type="ECO:0000313" key="1">
    <source>
        <dbReference type="EMBL" id="JAH20449.1"/>
    </source>
</evidence>